<dbReference type="InterPro" id="IPR009097">
    <property type="entry name" value="Cyclic_Pdiesterase"/>
</dbReference>
<protein>
    <recommendedName>
        <fullName evidence="3">2'-5' RNA ligase</fullName>
    </recommendedName>
</protein>
<proteinExistence type="predicted"/>
<dbReference type="PANTHER" id="PTHR40037:SF1">
    <property type="entry name" value="PHOSPHOESTERASE SAOUHSC_00951-RELATED"/>
    <property type="match status" value="1"/>
</dbReference>
<evidence type="ECO:0000313" key="2">
    <source>
        <dbReference type="Proteomes" id="UP000243739"/>
    </source>
</evidence>
<dbReference type="OrthoDB" id="1524661at2"/>
<keyword evidence="2" id="KW-1185">Reference proteome</keyword>
<name>A0A1D2YW71_9BACI</name>
<dbReference type="STRING" id="337097.BHF71_07235"/>
<evidence type="ECO:0000313" key="1">
    <source>
        <dbReference type="EMBL" id="OEF99897.1"/>
    </source>
</evidence>
<evidence type="ECO:0008006" key="3">
    <source>
        <dbReference type="Google" id="ProtNLM"/>
    </source>
</evidence>
<dbReference type="InterPro" id="IPR050580">
    <property type="entry name" value="2H_phosphoesterase_YjcG-like"/>
</dbReference>
<accession>A0A1D2YW71</accession>
<reference evidence="1 2" key="1">
    <citation type="submission" date="2016-09" db="EMBL/GenBank/DDBJ databases">
        <title>Draft genome sequence for the type strain of Vulcanibacillus modesticaldus BR, a strictly anaerobic, moderately thermophilic, and nitrate-reducing bacterium from deep sea-hydrothermal vents of the Mid-Atlantic Ridge.</title>
        <authorList>
            <person name="Abin C.A."/>
            <person name="Hollibaugh J.T."/>
        </authorList>
    </citation>
    <scope>NUCLEOTIDE SEQUENCE [LARGE SCALE GENOMIC DNA]</scope>
    <source>
        <strain evidence="1 2">BR</strain>
    </source>
</reference>
<dbReference type="PANTHER" id="PTHR40037">
    <property type="entry name" value="PHOSPHOESTERASE YJCG-RELATED"/>
    <property type="match status" value="1"/>
</dbReference>
<comment type="caution">
    <text evidence="1">The sequence shown here is derived from an EMBL/GenBank/DDBJ whole genome shotgun (WGS) entry which is preliminary data.</text>
</comment>
<dbReference type="EMBL" id="MIJF01000012">
    <property type="protein sequence ID" value="OEF99897.1"/>
    <property type="molecule type" value="Genomic_DNA"/>
</dbReference>
<dbReference type="Proteomes" id="UP000243739">
    <property type="component" value="Unassembled WGS sequence"/>
</dbReference>
<dbReference type="RefSeq" id="WP_069656203.1">
    <property type="nucleotide sequence ID" value="NZ_MIJF01000012.1"/>
</dbReference>
<dbReference type="Pfam" id="PF13563">
    <property type="entry name" value="2_5_RNA_ligase2"/>
    <property type="match status" value="1"/>
</dbReference>
<organism evidence="1 2">
    <name type="scientific">Vulcanibacillus modesticaldus</name>
    <dbReference type="NCBI Taxonomy" id="337097"/>
    <lineage>
        <taxon>Bacteria</taxon>
        <taxon>Bacillati</taxon>
        <taxon>Bacillota</taxon>
        <taxon>Bacilli</taxon>
        <taxon>Bacillales</taxon>
        <taxon>Bacillaceae</taxon>
        <taxon>Vulcanibacillus</taxon>
    </lineage>
</organism>
<sequence length="174" mass="20434">MLKRCIMIFPEFKNMNLIDQIREKYDPLAKHVRPHITLVFPFESNIKTNELKEHLLKRLEGIKPFYLSLKGIVTSRANGNYIFLNIEDGKEKIIELHNNLYTGILEDYIPDWLRKVEYFPHMTVGNVANEDQYIKAIEETKNFNHVFETIVDTISVEIIDENEDSIIELNIPLG</sequence>
<gene>
    <name evidence="1" type="ORF">BHF71_07235</name>
</gene>
<dbReference type="AlphaFoldDB" id="A0A1D2YW71"/>
<dbReference type="SUPFAM" id="SSF55144">
    <property type="entry name" value="LigT-like"/>
    <property type="match status" value="1"/>
</dbReference>
<dbReference type="Gene3D" id="3.90.1140.10">
    <property type="entry name" value="Cyclic phosphodiesterase"/>
    <property type="match status" value="1"/>
</dbReference>